<organism evidence="2 3">
    <name type="scientific">Paenibacillus albilobatus</name>
    <dbReference type="NCBI Taxonomy" id="2716884"/>
    <lineage>
        <taxon>Bacteria</taxon>
        <taxon>Bacillati</taxon>
        <taxon>Bacillota</taxon>
        <taxon>Bacilli</taxon>
        <taxon>Bacillales</taxon>
        <taxon>Paenibacillaceae</taxon>
        <taxon>Paenibacillus</taxon>
    </lineage>
</organism>
<reference evidence="2" key="1">
    <citation type="submission" date="2021-03" db="EMBL/GenBank/DDBJ databases">
        <title>Antimicrobial resistance genes in bacteria isolated from Japanese honey, and their potential for conferring macrolide and lincosamide resistance in the American foulbrood pathogen Paenibacillus larvae.</title>
        <authorList>
            <person name="Okamoto M."/>
            <person name="Kumagai M."/>
            <person name="Kanamori H."/>
            <person name="Takamatsu D."/>
        </authorList>
    </citation>
    <scope>NUCLEOTIDE SEQUENCE</scope>
    <source>
        <strain evidence="2">J2TS6</strain>
    </source>
</reference>
<feature type="transmembrane region" description="Helical" evidence="1">
    <location>
        <begin position="113"/>
        <end position="131"/>
    </location>
</feature>
<comment type="caution">
    <text evidence="2">The sequence shown here is derived from an EMBL/GenBank/DDBJ whole genome shotgun (WGS) entry which is preliminary data.</text>
</comment>
<dbReference type="EMBL" id="BORQ01000004">
    <property type="protein sequence ID" value="GIO32334.1"/>
    <property type="molecule type" value="Genomic_DNA"/>
</dbReference>
<protein>
    <submittedName>
        <fullName evidence="2">Uncharacterized protein</fullName>
    </submittedName>
</protein>
<keyword evidence="1" id="KW-1133">Transmembrane helix</keyword>
<sequence>MMKPDYSYIHARLKSGKYTMNKLASAGLTLLMLMLISRVLPVPETPWNAADPDTAISPEIWVYSYAMLISIASDAVLALLPPLNGLKQAALYAAAAYASFYCLFVKMPAFDGYREIAAAAGVCTVLVFFLGKRIFSDRSLLTPLFALVVPLICLFLM</sequence>
<gene>
    <name evidence="2" type="ORF">J2TS6_34750</name>
</gene>
<dbReference type="AlphaFoldDB" id="A0A920CCY1"/>
<dbReference type="Proteomes" id="UP000679779">
    <property type="component" value="Unassembled WGS sequence"/>
</dbReference>
<keyword evidence="1" id="KW-0812">Transmembrane</keyword>
<proteinExistence type="predicted"/>
<evidence type="ECO:0000313" key="3">
    <source>
        <dbReference type="Proteomes" id="UP000679779"/>
    </source>
</evidence>
<keyword evidence="3" id="KW-1185">Reference proteome</keyword>
<dbReference type="RefSeq" id="WP_212958038.1">
    <property type="nucleotide sequence ID" value="NZ_BORQ01000004.1"/>
</dbReference>
<evidence type="ECO:0000256" key="1">
    <source>
        <dbReference type="SAM" id="Phobius"/>
    </source>
</evidence>
<feature type="transmembrane region" description="Helical" evidence="1">
    <location>
        <begin position="89"/>
        <end position="107"/>
    </location>
</feature>
<name>A0A920CCY1_9BACL</name>
<keyword evidence="1" id="KW-0472">Membrane</keyword>
<feature type="transmembrane region" description="Helical" evidence="1">
    <location>
        <begin position="138"/>
        <end position="156"/>
    </location>
</feature>
<evidence type="ECO:0000313" key="2">
    <source>
        <dbReference type="EMBL" id="GIO32334.1"/>
    </source>
</evidence>
<accession>A0A920CCY1</accession>